<evidence type="ECO:0000256" key="3">
    <source>
        <dbReference type="ARBA" id="ARBA00021714"/>
    </source>
</evidence>
<dbReference type="PRINTS" id="PR00951">
    <property type="entry name" value="FLGBIOSNFLIP"/>
</dbReference>
<dbReference type="RefSeq" id="WP_345418911.1">
    <property type="nucleotide sequence ID" value="NZ_AP031496.1"/>
</dbReference>
<dbReference type="NCBIfam" id="TIGR01103">
    <property type="entry name" value="fliP"/>
    <property type="match status" value="1"/>
</dbReference>
<dbReference type="GO" id="GO:0009425">
    <property type="term" value="C:bacterial-type flagellum basal body"/>
    <property type="evidence" value="ECO:0007669"/>
    <property type="project" value="UniProtKB-SubCell"/>
</dbReference>
<keyword evidence="16" id="KW-1185">Reference proteome</keyword>
<dbReference type="PRINTS" id="PR01302">
    <property type="entry name" value="TYPE3IMPPROT"/>
</dbReference>
<dbReference type="PROSITE" id="PS01061">
    <property type="entry name" value="FLIP_2"/>
    <property type="match status" value="1"/>
</dbReference>
<comment type="subcellular location">
    <subcellularLocation>
        <location evidence="13">Cell membrane</location>
        <topology evidence="13">Multi-pass membrane protein</topology>
    </subcellularLocation>
    <subcellularLocation>
        <location evidence="13">Bacterial flagellum basal body</location>
    </subcellularLocation>
</comment>
<evidence type="ECO:0000256" key="7">
    <source>
        <dbReference type="ARBA" id="ARBA00022795"/>
    </source>
</evidence>
<proteinExistence type="inferred from homology"/>
<evidence type="ECO:0000256" key="6">
    <source>
        <dbReference type="ARBA" id="ARBA00022692"/>
    </source>
</evidence>
<dbReference type="InterPro" id="IPR005837">
    <property type="entry name" value="FliP"/>
</dbReference>
<evidence type="ECO:0000256" key="11">
    <source>
        <dbReference type="ARBA" id="ARBA00023143"/>
    </source>
</evidence>
<keyword evidence="6 13" id="KW-0812">Transmembrane</keyword>
<evidence type="ECO:0000256" key="5">
    <source>
        <dbReference type="ARBA" id="ARBA00022475"/>
    </source>
</evidence>
<feature type="signal peptide" evidence="14">
    <location>
        <begin position="1"/>
        <end position="30"/>
    </location>
</feature>
<evidence type="ECO:0000256" key="2">
    <source>
        <dbReference type="ARBA" id="ARBA00006257"/>
    </source>
</evidence>
<keyword evidence="15" id="KW-0966">Cell projection</keyword>
<keyword evidence="14" id="KW-0732">Signal</keyword>
<dbReference type="PANTHER" id="PTHR30587">
    <property type="entry name" value="FLAGELLAR BIOSYNTHETIC PROTEIN FLIP"/>
    <property type="match status" value="1"/>
</dbReference>
<keyword evidence="11" id="KW-0975">Bacterial flagellum</keyword>
<keyword evidence="15" id="KW-0969">Cilium</keyword>
<protein>
    <recommendedName>
        <fullName evidence="3 13">Flagellar biosynthetic protein FliP</fullName>
    </recommendedName>
</protein>
<dbReference type="PROSITE" id="PS01060">
    <property type="entry name" value="FLIP_1"/>
    <property type="match status" value="1"/>
</dbReference>
<keyword evidence="9 13" id="KW-1133">Transmembrane helix</keyword>
<dbReference type="AlphaFoldDB" id="A0AAV3U0D1"/>
<dbReference type="NCBIfam" id="NF009438">
    <property type="entry name" value="PRK12797.1"/>
    <property type="match status" value="1"/>
</dbReference>
<keyword evidence="5 13" id="KW-1003">Cell membrane</keyword>
<accession>A0AAV3U0D1</accession>
<keyword evidence="7 13" id="KW-1005">Bacterial flagellum biogenesis</keyword>
<feature type="transmembrane region" description="Helical" evidence="13">
    <location>
        <begin position="256"/>
        <end position="276"/>
    </location>
</feature>
<dbReference type="EMBL" id="BAABLX010000007">
    <property type="protein sequence ID" value="GAA4936781.1"/>
    <property type="molecule type" value="Genomic_DNA"/>
</dbReference>
<feature type="chain" id="PRO_5043831152" description="Flagellar biosynthetic protein FliP" evidence="14">
    <location>
        <begin position="31"/>
        <end position="278"/>
    </location>
</feature>
<reference evidence="16" key="1">
    <citation type="journal article" date="2019" name="Int. J. Syst. Evol. Microbiol.">
        <title>The Global Catalogue of Microorganisms (GCM) 10K type strain sequencing project: providing services to taxonomists for standard genome sequencing and annotation.</title>
        <authorList>
            <consortium name="The Broad Institute Genomics Platform"/>
            <consortium name="The Broad Institute Genome Sequencing Center for Infectious Disease"/>
            <person name="Wu L."/>
            <person name="Ma J."/>
        </authorList>
    </citation>
    <scope>NUCLEOTIDE SEQUENCE [LARGE SCALE GENOMIC DNA]</scope>
    <source>
        <strain evidence="16">JCM 19134</strain>
    </source>
</reference>
<gene>
    <name evidence="13 15" type="primary">fliP</name>
    <name evidence="15" type="ORF">GCM10025791_13110</name>
</gene>
<keyword evidence="8 13" id="KW-0653">Protein transport</keyword>
<sequence>MTRFLTTFVSTILGPLVAVLLLMTAVPVFAQEDDQSEPGAVAKAENFLELSETGGLSALKVTTNPDGSQEYTVTLQVLAIMTALTFLPAIVMMMTSFTRIIIVFAILRQALGLQQSPSSQILIGLSLFLTLFIMSPVLQQINQQAISPYIEEQINGQQALALAAKPMHEFMLGQTRESDIKLFMDIGNYQAVNAPEDVPFVVLIPAFVTSELKTAFQIGFVLFIPFLVIDIVVSSVLMAMGMMMLSPLIISLPFKIMLFVLVDGWALVIGSLAASFNV</sequence>
<feature type="transmembrane region" description="Helical" evidence="13">
    <location>
        <begin position="218"/>
        <end position="244"/>
    </location>
</feature>
<keyword evidence="15" id="KW-0282">Flagellum</keyword>
<evidence type="ECO:0000256" key="10">
    <source>
        <dbReference type="ARBA" id="ARBA00023136"/>
    </source>
</evidence>
<keyword evidence="12 13" id="KW-1006">Bacterial flagellum protein export</keyword>
<name>A0AAV3U0D1_9ALTE</name>
<dbReference type="InterPro" id="IPR005838">
    <property type="entry name" value="T3SS_IM_P"/>
</dbReference>
<keyword evidence="4 13" id="KW-0813">Transport</keyword>
<comment type="similarity">
    <text evidence="2 13">Belongs to the FliP/MopC/SpaP family.</text>
</comment>
<evidence type="ECO:0000256" key="13">
    <source>
        <dbReference type="RuleBase" id="RU362069"/>
    </source>
</evidence>
<dbReference type="Proteomes" id="UP001409585">
    <property type="component" value="Unassembled WGS sequence"/>
</dbReference>
<dbReference type="GO" id="GO:0005886">
    <property type="term" value="C:plasma membrane"/>
    <property type="evidence" value="ECO:0007669"/>
    <property type="project" value="UniProtKB-SubCell"/>
</dbReference>
<comment type="caution">
    <text evidence="15">The sequence shown here is derived from an EMBL/GenBank/DDBJ whole genome shotgun (WGS) entry which is preliminary data.</text>
</comment>
<evidence type="ECO:0000256" key="12">
    <source>
        <dbReference type="ARBA" id="ARBA00023225"/>
    </source>
</evidence>
<evidence type="ECO:0000256" key="4">
    <source>
        <dbReference type="ARBA" id="ARBA00022448"/>
    </source>
</evidence>
<evidence type="ECO:0000256" key="1">
    <source>
        <dbReference type="ARBA" id="ARBA00003663"/>
    </source>
</evidence>
<evidence type="ECO:0000256" key="14">
    <source>
        <dbReference type="SAM" id="SignalP"/>
    </source>
</evidence>
<organism evidence="15 16">
    <name type="scientific">Halioxenophilus aromaticivorans</name>
    <dbReference type="NCBI Taxonomy" id="1306992"/>
    <lineage>
        <taxon>Bacteria</taxon>
        <taxon>Pseudomonadati</taxon>
        <taxon>Pseudomonadota</taxon>
        <taxon>Gammaproteobacteria</taxon>
        <taxon>Alteromonadales</taxon>
        <taxon>Alteromonadaceae</taxon>
        <taxon>Halioxenophilus</taxon>
    </lineage>
</organism>
<comment type="function">
    <text evidence="1 13">Plays a role in the flagellum-specific transport system.</text>
</comment>
<feature type="transmembrane region" description="Helical" evidence="13">
    <location>
        <begin position="77"/>
        <end position="107"/>
    </location>
</feature>
<evidence type="ECO:0000313" key="16">
    <source>
        <dbReference type="Proteomes" id="UP001409585"/>
    </source>
</evidence>
<evidence type="ECO:0000256" key="9">
    <source>
        <dbReference type="ARBA" id="ARBA00022989"/>
    </source>
</evidence>
<evidence type="ECO:0000313" key="15">
    <source>
        <dbReference type="EMBL" id="GAA4936781.1"/>
    </source>
</evidence>
<dbReference type="PANTHER" id="PTHR30587:SF0">
    <property type="entry name" value="FLAGELLAR BIOSYNTHETIC PROTEIN FLIP"/>
    <property type="match status" value="1"/>
</dbReference>
<dbReference type="Pfam" id="PF00813">
    <property type="entry name" value="FliP"/>
    <property type="match status" value="1"/>
</dbReference>
<evidence type="ECO:0000256" key="8">
    <source>
        <dbReference type="ARBA" id="ARBA00022927"/>
    </source>
</evidence>
<dbReference type="GO" id="GO:0009306">
    <property type="term" value="P:protein secretion"/>
    <property type="evidence" value="ECO:0007669"/>
    <property type="project" value="UniProtKB-UniRule"/>
</dbReference>
<dbReference type="GO" id="GO:0044781">
    <property type="term" value="P:bacterial-type flagellum organization"/>
    <property type="evidence" value="ECO:0007669"/>
    <property type="project" value="UniProtKB-UniRule"/>
</dbReference>
<keyword evidence="10 13" id="KW-0472">Membrane</keyword>
<feature type="transmembrane region" description="Helical" evidence="13">
    <location>
        <begin position="119"/>
        <end position="138"/>
    </location>
</feature>